<dbReference type="Proteomes" id="UP001595075">
    <property type="component" value="Unassembled WGS sequence"/>
</dbReference>
<organism evidence="3 4">
    <name type="scientific">Oculimacula yallundae</name>
    <dbReference type="NCBI Taxonomy" id="86028"/>
    <lineage>
        <taxon>Eukaryota</taxon>
        <taxon>Fungi</taxon>
        <taxon>Dikarya</taxon>
        <taxon>Ascomycota</taxon>
        <taxon>Pezizomycotina</taxon>
        <taxon>Leotiomycetes</taxon>
        <taxon>Helotiales</taxon>
        <taxon>Ploettnerulaceae</taxon>
        <taxon>Oculimacula</taxon>
    </lineage>
</organism>
<comment type="caution">
    <text evidence="3">The sequence shown here is derived from an EMBL/GenBank/DDBJ whole genome shotgun (WGS) entry which is preliminary data.</text>
</comment>
<evidence type="ECO:0000256" key="1">
    <source>
        <dbReference type="SAM" id="MobiDB-lite"/>
    </source>
</evidence>
<protein>
    <submittedName>
        <fullName evidence="3">Uncharacterized protein</fullName>
    </submittedName>
</protein>
<dbReference type="EMBL" id="JAZHXI010000013">
    <property type="protein sequence ID" value="KAL2064964.1"/>
    <property type="molecule type" value="Genomic_DNA"/>
</dbReference>
<keyword evidence="2" id="KW-0812">Transmembrane</keyword>
<name>A0ABR4C4X9_9HELO</name>
<proteinExistence type="predicted"/>
<evidence type="ECO:0000313" key="3">
    <source>
        <dbReference type="EMBL" id="KAL2064964.1"/>
    </source>
</evidence>
<dbReference type="PANTHER" id="PTHR13132">
    <property type="entry name" value="ALPHA- 1,6 -FUCOSYLTRANSFERASE"/>
    <property type="match status" value="1"/>
</dbReference>
<dbReference type="PANTHER" id="PTHR13132:SF29">
    <property type="entry name" value="ALPHA-(1,6)-FUCOSYLTRANSFERASE"/>
    <property type="match status" value="1"/>
</dbReference>
<evidence type="ECO:0000313" key="4">
    <source>
        <dbReference type="Proteomes" id="UP001595075"/>
    </source>
</evidence>
<feature type="region of interest" description="Disordered" evidence="1">
    <location>
        <begin position="18"/>
        <end position="46"/>
    </location>
</feature>
<keyword evidence="2" id="KW-0472">Membrane</keyword>
<feature type="transmembrane region" description="Helical" evidence="2">
    <location>
        <begin position="82"/>
        <end position="100"/>
    </location>
</feature>
<sequence length="614" mass="69112">MPPRLELKNTITHENMILSSRKPPHLSLRPGKYDGSDRGPTSSTSSRFSFQNMIVSPPPSPGLPALVPRHGKPTPTHTPRRCLRAVCWLFGVLAMLYLVWNFSKIQFKDVRKPVGWATHSGQQYELVGEFELPDFPTPVVVTDKRGRAKWTVSIPPNHQFPLEPKLYAEICQQNMEVANHVVDLHAHKQKQHFHHEYYSVDKNFMDVAEAEFYGLLPGARAKTTMKVAGSLVGENTNELIESKVCEKTLTFVMETFDAGLGKTLMMMWSAYGLAEKEGRSFFIDDSRWAYGKYTNYFKAPPLPSCRPPPRHEMLPCPHHARHLVVSAATGSYVFGGAFNDQFEDARKMEVYRQKPIFALARAGYQALFKLNDMDDKYVADRISFLKQKTVRPPPETEDGIVIGVHVRHGDRHPYEFQYKDAYVPLDRYGDKSRGLLYDNFNSSGPDGDENLMAEMHSVFIVASDDPDVYDSEEFSHALRAQESIRLASKKSINAAKPTGGAIRKFIDENVGWEGGFFAGMFWSLGKPNSVPATAVENVDVNLPPTSEALRLRQLVGRAYLMDLAVLGKASDRLVCTISSTGCKLLAVMMGWEAAIEQGKWVNIDGTFDWRGIDW</sequence>
<gene>
    <name evidence="3" type="ORF">VTL71DRAFT_4104</name>
</gene>
<accession>A0ABR4C4X9</accession>
<keyword evidence="4" id="KW-1185">Reference proteome</keyword>
<keyword evidence="2" id="KW-1133">Transmembrane helix</keyword>
<reference evidence="3 4" key="1">
    <citation type="journal article" date="2024" name="Commun. Biol.">
        <title>Comparative genomic analysis of thermophilic fungi reveals convergent evolutionary adaptations and gene losses.</title>
        <authorList>
            <person name="Steindorff A.S."/>
            <person name="Aguilar-Pontes M.V."/>
            <person name="Robinson A.J."/>
            <person name="Andreopoulos B."/>
            <person name="LaButti K."/>
            <person name="Kuo A."/>
            <person name="Mondo S."/>
            <person name="Riley R."/>
            <person name="Otillar R."/>
            <person name="Haridas S."/>
            <person name="Lipzen A."/>
            <person name="Grimwood J."/>
            <person name="Schmutz J."/>
            <person name="Clum A."/>
            <person name="Reid I.D."/>
            <person name="Moisan M.C."/>
            <person name="Butler G."/>
            <person name="Nguyen T.T.M."/>
            <person name="Dewar K."/>
            <person name="Conant G."/>
            <person name="Drula E."/>
            <person name="Henrissat B."/>
            <person name="Hansel C."/>
            <person name="Singer S."/>
            <person name="Hutchinson M.I."/>
            <person name="de Vries R.P."/>
            <person name="Natvig D.O."/>
            <person name="Powell A.J."/>
            <person name="Tsang A."/>
            <person name="Grigoriev I.V."/>
        </authorList>
    </citation>
    <scope>NUCLEOTIDE SEQUENCE [LARGE SCALE GENOMIC DNA]</scope>
    <source>
        <strain evidence="3 4">CBS 494.80</strain>
    </source>
</reference>
<evidence type="ECO:0000256" key="2">
    <source>
        <dbReference type="SAM" id="Phobius"/>
    </source>
</evidence>